<sequence>MVDPVHYLKRSPSPHPSWSEQEFRRHIRRPCALYIWAPLQCASPGLSLNYFPLDDQPEPERLEPRPPSFAVAHRLCAILTAVASMTLVGGQR</sequence>
<dbReference type="GeneID" id="87874244"/>
<evidence type="ECO:0000313" key="1">
    <source>
        <dbReference type="EMBL" id="KAK3499893.1"/>
    </source>
</evidence>
<accession>A0AAJ0IGI7</accession>
<evidence type="ECO:0000313" key="2">
    <source>
        <dbReference type="Proteomes" id="UP001285908"/>
    </source>
</evidence>
<comment type="caution">
    <text evidence="1">The sequence shown here is derived from an EMBL/GenBank/DDBJ whole genome shotgun (WGS) entry which is preliminary data.</text>
</comment>
<keyword evidence="2" id="KW-1185">Reference proteome</keyword>
<name>A0AAJ0IGI7_9PEZI</name>
<gene>
    <name evidence="1" type="ORF">B0T23DRAFT_370954</name>
</gene>
<reference evidence="1 2" key="1">
    <citation type="journal article" date="2023" name="Mol. Phylogenet. Evol.">
        <title>Genome-scale phylogeny and comparative genomics of the fungal order Sordariales.</title>
        <authorList>
            <person name="Hensen N."/>
            <person name="Bonometti L."/>
            <person name="Westerberg I."/>
            <person name="Brannstrom I.O."/>
            <person name="Guillou S."/>
            <person name="Cros-Aarteil S."/>
            <person name="Calhoun S."/>
            <person name="Haridas S."/>
            <person name="Kuo A."/>
            <person name="Mondo S."/>
            <person name="Pangilinan J."/>
            <person name="Riley R."/>
            <person name="LaButti K."/>
            <person name="Andreopoulos B."/>
            <person name="Lipzen A."/>
            <person name="Chen C."/>
            <person name="Yan M."/>
            <person name="Daum C."/>
            <person name="Ng V."/>
            <person name="Clum A."/>
            <person name="Steindorff A."/>
            <person name="Ohm R.A."/>
            <person name="Martin F."/>
            <person name="Silar P."/>
            <person name="Natvig D.O."/>
            <person name="Lalanne C."/>
            <person name="Gautier V."/>
            <person name="Ament-Velasquez S.L."/>
            <person name="Kruys A."/>
            <person name="Hutchinson M.I."/>
            <person name="Powell A.J."/>
            <person name="Barry K."/>
            <person name="Miller A.N."/>
            <person name="Grigoriev I.V."/>
            <person name="Debuchy R."/>
            <person name="Gladieux P."/>
            <person name="Hiltunen Thoren M."/>
            <person name="Johannesson H."/>
        </authorList>
    </citation>
    <scope>NUCLEOTIDE SEQUENCE [LARGE SCALE GENOMIC DNA]</scope>
    <source>
        <strain evidence="1 2">FGSC 10403</strain>
    </source>
</reference>
<dbReference type="EMBL" id="JAULSX010000001">
    <property type="protein sequence ID" value="KAK3499893.1"/>
    <property type="molecule type" value="Genomic_DNA"/>
</dbReference>
<dbReference type="AlphaFoldDB" id="A0AAJ0IGI7"/>
<dbReference type="RefSeq" id="XP_062697526.1">
    <property type="nucleotide sequence ID" value="XM_062836622.1"/>
</dbReference>
<proteinExistence type="predicted"/>
<organism evidence="1 2">
    <name type="scientific">Neurospora hispaniola</name>
    <dbReference type="NCBI Taxonomy" id="588809"/>
    <lineage>
        <taxon>Eukaryota</taxon>
        <taxon>Fungi</taxon>
        <taxon>Dikarya</taxon>
        <taxon>Ascomycota</taxon>
        <taxon>Pezizomycotina</taxon>
        <taxon>Sordariomycetes</taxon>
        <taxon>Sordariomycetidae</taxon>
        <taxon>Sordariales</taxon>
        <taxon>Sordariaceae</taxon>
        <taxon>Neurospora</taxon>
    </lineage>
</organism>
<dbReference type="Proteomes" id="UP001285908">
    <property type="component" value="Unassembled WGS sequence"/>
</dbReference>
<protein>
    <submittedName>
        <fullName evidence="1">Uncharacterized protein</fullName>
    </submittedName>
</protein>